<evidence type="ECO:0000256" key="4">
    <source>
        <dbReference type="ARBA" id="ARBA00023015"/>
    </source>
</evidence>
<dbReference type="SUPFAM" id="SSF46785">
    <property type="entry name" value="Winged helix' DNA-binding domain"/>
    <property type="match status" value="1"/>
</dbReference>
<reference evidence="8 9" key="1">
    <citation type="submission" date="2018-11" db="EMBL/GenBank/DDBJ databases">
        <title>Genomic Encyclopedia of Type Strains, Phase IV (KMG-IV): sequencing the most valuable type-strain genomes for metagenomic binning, comparative biology and taxonomic classification.</title>
        <authorList>
            <person name="Goeker M."/>
        </authorList>
    </citation>
    <scope>NUCLEOTIDE SEQUENCE [LARGE SCALE GENOMIC DNA]</scope>
    <source>
        <strain evidence="8 9">DSM 100316</strain>
    </source>
</reference>
<comment type="similarity">
    <text evidence="1">Belongs to the Fur family.</text>
</comment>
<evidence type="ECO:0000256" key="5">
    <source>
        <dbReference type="ARBA" id="ARBA00023125"/>
    </source>
</evidence>
<dbReference type="GO" id="GO:0045892">
    <property type="term" value="P:negative regulation of DNA-templated transcription"/>
    <property type="evidence" value="ECO:0007669"/>
    <property type="project" value="TreeGrafter"/>
</dbReference>
<evidence type="ECO:0000256" key="2">
    <source>
        <dbReference type="ARBA" id="ARBA00022491"/>
    </source>
</evidence>
<dbReference type="GO" id="GO:0005829">
    <property type="term" value="C:cytosol"/>
    <property type="evidence" value="ECO:0007669"/>
    <property type="project" value="TreeGrafter"/>
</dbReference>
<evidence type="ECO:0000256" key="6">
    <source>
        <dbReference type="ARBA" id="ARBA00023163"/>
    </source>
</evidence>
<keyword evidence="6" id="KW-0804">Transcription</keyword>
<name>A0A3N2DMX2_9GAMM</name>
<dbReference type="Proteomes" id="UP000275394">
    <property type="component" value="Unassembled WGS sequence"/>
</dbReference>
<comment type="cofactor">
    <cofactor evidence="7">
        <name>Zn(2+)</name>
        <dbReference type="ChEBI" id="CHEBI:29105"/>
    </cofactor>
    <text evidence="7">Binds 1 zinc ion per subunit.</text>
</comment>
<dbReference type="InterPro" id="IPR002481">
    <property type="entry name" value="FUR"/>
</dbReference>
<dbReference type="InterPro" id="IPR036388">
    <property type="entry name" value="WH-like_DNA-bd_sf"/>
</dbReference>
<dbReference type="PANTHER" id="PTHR33202:SF6">
    <property type="entry name" value="ZINC UPTAKE REGULATION PROTEIN"/>
    <property type="match status" value="1"/>
</dbReference>
<dbReference type="Pfam" id="PF01475">
    <property type="entry name" value="FUR"/>
    <property type="match status" value="1"/>
</dbReference>
<dbReference type="GO" id="GO:0003700">
    <property type="term" value="F:DNA-binding transcription factor activity"/>
    <property type="evidence" value="ECO:0007669"/>
    <property type="project" value="InterPro"/>
</dbReference>
<evidence type="ECO:0000313" key="8">
    <source>
        <dbReference type="EMBL" id="ROS01120.1"/>
    </source>
</evidence>
<dbReference type="EMBL" id="RKHR01000004">
    <property type="protein sequence ID" value="ROS01120.1"/>
    <property type="molecule type" value="Genomic_DNA"/>
</dbReference>
<feature type="binding site" evidence="7">
    <location>
        <position position="147"/>
    </location>
    <ligand>
        <name>Zn(2+)</name>
        <dbReference type="ChEBI" id="CHEBI:29105"/>
    </ligand>
</feature>
<protein>
    <submittedName>
        <fullName evidence="8">Fur family zinc uptake transcriptional regulator</fullName>
    </submittedName>
</protein>
<keyword evidence="4" id="KW-0805">Transcription regulation</keyword>
<dbReference type="Gene3D" id="3.30.1490.190">
    <property type="match status" value="1"/>
</dbReference>
<dbReference type="GO" id="GO:0000976">
    <property type="term" value="F:transcription cis-regulatory region binding"/>
    <property type="evidence" value="ECO:0007669"/>
    <property type="project" value="TreeGrafter"/>
</dbReference>
<keyword evidence="5" id="KW-0238">DNA-binding</keyword>
<keyword evidence="3 7" id="KW-0862">Zinc</keyword>
<keyword evidence="9" id="KW-1185">Reference proteome</keyword>
<proteinExistence type="inferred from homology"/>
<sequence>MNMKNIKHIIDHAEQHCAKHGARLTRKRKQVLSGLLTSTKALSAYELIGVCKEECGETLPVMSIYRILDFLVDENLAHKLDLANKYIACEHISCSHPHVVSQFLICRHCSKVREISVNRSVIDDFQASAQSAGFPQISSQLELSCICEECLNESG</sequence>
<dbReference type="InterPro" id="IPR043135">
    <property type="entry name" value="Fur_C"/>
</dbReference>
<feature type="binding site" evidence="7">
    <location>
        <position position="150"/>
    </location>
    <ligand>
        <name>Zn(2+)</name>
        <dbReference type="ChEBI" id="CHEBI:29105"/>
    </ligand>
</feature>
<feature type="binding site" evidence="7">
    <location>
        <position position="106"/>
    </location>
    <ligand>
        <name>Zn(2+)</name>
        <dbReference type="ChEBI" id="CHEBI:29105"/>
    </ligand>
</feature>
<evidence type="ECO:0000256" key="7">
    <source>
        <dbReference type="PIRSR" id="PIRSR602481-1"/>
    </source>
</evidence>
<evidence type="ECO:0000313" key="9">
    <source>
        <dbReference type="Proteomes" id="UP000275394"/>
    </source>
</evidence>
<keyword evidence="2" id="KW-0678">Repressor</keyword>
<accession>A0A3N2DMX2</accession>
<dbReference type="GO" id="GO:0008270">
    <property type="term" value="F:zinc ion binding"/>
    <property type="evidence" value="ECO:0007669"/>
    <property type="project" value="TreeGrafter"/>
</dbReference>
<evidence type="ECO:0000256" key="1">
    <source>
        <dbReference type="ARBA" id="ARBA00007957"/>
    </source>
</evidence>
<organism evidence="8 9">
    <name type="scientific">Sinobacterium caligoides</name>
    <dbReference type="NCBI Taxonomy" id="933926"/>
    <lineage>
        <taxon>Bacteria</taxon>
        <taxon>Pseudomonadati</taxon>
        <taxon>Pseudomonadota</taxon>
        <taxon>Gammaproteobacteria</taxon>
        <taxon>Cellvibrionales</taxon>
        <taxon>Spongiibacteraceae</taxon>
        <taxon>Sinobacterium</taxon>
    </lineage>
</organism>
<gene>
    <name evidence="8" type="ORF">EDC56_1548</name>
</gene>
<feature type="binding site" evidence="7">
    <location>
        <position position="109"/>
    </location>
    <ligand>
        <name>Zn(2+)</name>
        <dbReference type="ChEBI" id="CHEBI:29105"/>
    </ligand>
</feature>
<dbReference type="GO" id="GO:1900376">
    <property type="term" value="P:regulation of secondary metabolite biosynthetic process"/>
    <property type="evidence" value="ECO:0007669"/>
    <property type="project" value="TreeGrafter"/>
</dbReference>
<dbReference type="Gene3D" id="1.10.10.10">
    <property type="entry name" value="Winged helix-like DNA-binding domain superfamily/Winged helix DNA-binding domain"/>
    <property type="match status" value="1"/>
</dbReference>
<comment type="caution">
    <text evidence="8">The sequence shown here is derived from an EMBL/GenBank/DDBJ whole genome shotgun (WGS) entry which is preliminary data.</text>
</comment>
<keyword evidence="7" id="KW-0479">Metal-binding</keyword>
<dbReference type="PANTHER" id="PTHR33202">
    <property type="entry name" value="ZINC UPTAKE REGULATION PROTEIN"/>
    <property type="match status" value="1"/>
</dbReference>
<dbReference type="InterPro" id="IPR036390">
    <property type="entry name" value="WH_DNA-bd_sf"/>
</dbReference>
<dbReference type="AlphaFoldDB" id="A0A3N2DMX2"/>
<evidence type="ECO:0000256" key="3">
    <source>
        <dbReference type="ARBA" id="ARBA00022833"/>
    </source>
</evidence>